<evidence type="ECO:0000259" key="14">
    <source>
        <dbReference type="PROSITE" id="PS50929"/>
    </source>
</evidence>
<keyword evidence="16" id="KW-1185">Reference proteome</keyword>
<dbReference type="InterPro" id="IPR039421">
    <property type="entry name" value="Type_1_exporter"/>
</dbReference>
<dbReference type="GO" id="GO:0005524">
    <property type="term" value="F:ATP binding"/>
    <property type="evidence" value="ECO:0007669"/>
    <property type="project" value="UniProtKB-KW"/>
</dbReference>
<evidence type="ECO:0000256" key="10">
    <source>
        <dbReference type="ARBA" id="ARBA00023136"/>
    </source>
</evidence>
<dbReference type="InterPro" id="IPR003593">
    <property type="entry name" value="AAA+_ATPase"/>
</dbReference>
<feature type="transmembrane region" description="Helical" evidence="12">
    <location>
        <begin position="179"/>
        <end position="198"/>
    </location>
</feature>
<feature type="transmembrane region" description="Helical" evidence="12">
    <location>
        <begin position="260"/>
        <end position="282"/>
    </location>
</feature>
<dbReference type="GO" id="GO:0034040">
    <property type="term" value="F:ATPase-coupled lipid transmembrane transporter activity"/>
    <property type="evidence" value="ECO:0007669"/>
    <property type="project" value="TreeGrafter"/>
</dbReference>
<dbReference type="PANTHER" id="PTHR24221">
    <property type="entry name" value="ATP-BINDING CASSETTE SUB-FAMILY B"/>
    <property type="match status" value="1"/>
</dbReference>
<dbReference type="SUPFAM" id="SSF90123">
    <property type="entry name" value="ABC transporter transmembrane region"/>
    <property type="match status" value="1"/>
</dbReference>
<evidence type="ECO:0000256" key="5">
    <source>
        <dbReference type="ARBA" id="ARBA00022692"/>
    </source>
</evidence>
<keyword evidence="10 12" id="KW-0472">Membrane</keyword>
<comment type="subcellular location">
    <subcellularLocation>
        <location evidence="1">Cell inner membrane</location>
        <topology evidence="1">Multi-pass membrane protein</topology>
    </subcellularLocation>
</comment>
<dbReference type="PANTHER" id="PTHR24221:SF654">
    <property type="entry name" value="ATP-BINDING CASSETTE SUB-FAMILY B MEMBER 6"/>
    <property type="match status" value="1"/>
</dbReference>
<evidence type="ECO:0000313" key="16">
    <source>
        <dbReference type="Proteomes" id="UP000320791"/>
    </source>
</evidence>
<dbReference type="EMBL" id="VOHM01000011">
    <property type="protein sequence ID" value="TWT25563.1"/>
    <property type="molecule type" value="Genomic_DNA"/>
</dbReference>
<evidence type="ECO:0000256" key="9">
    <source>
        <dbReference type="ARBA" id="ARBA00022989"/>
    </source>
</evidence>
<dbReference type="Gene3D" id="3.40.50.300">
    <property type="entry name" value="P-loop containing nucleotide triphosphate hydrolases"/>
    <property type="match status" value="1"/>
</dbReference>
<feature type="transmembrane region" description="Helical" evidence="12">
    <location>
        <begin position="74"/>
        <end position="91"/>
    </location>
</feature>
<dbReference type="Gene3D" id="1.20.1560.10">
    <property type="entry name" value="ABC transporter type 1, transmembrane domain"/>
    <property type="match status" value="1"/>
</dbReference>
<dbReference type="AlphaFoldDB" id="A0A5C5UIQ9"/>
<evidence type="ECO:0000313" key="15">
    <source>
        <dbReference type="EMBL" id="TWT25563.1"/>
    </source>
</evidence>
<dbReference type="InterPro" id="IPR003439">
    <property type="entry name" value="ABC_transporter-like_ATP-bd"/>
</dbReference>
<reference evidence="15 16" key="1">
    <citation type="submission" date="2019-08" db="EMBL/GenBank/DDBJ databases">
        <authorList>
            <person name="Lei W."/>
        </authorList>
    </citation>
    <scope>NUCLEOTIDE SEQUENCE [LARGE SCALE GENOMIC DNA]</scope>
    <source>
        <strain evidence="15 16">CCUG 58627</strain>
    </source>
</reference>
<dbReference type="Proteomes" id="UP000320791">
    <property type="component" value="Unassembled WGS sequence"/>
</dbReference>
<evidence type="ECO:0000256" key="8">
    <source>
        <dbReference type="ARBA" id="ARBA00022967"/>
    </source>
</evidence>
<keyword evidence="2" id="KW-0813">Transport</keyword>
<dbReference type="GO" id="GO:0016887">
    <property type="term" value="F:ATP hydrolysis activity"/>
    <property type="evidence" value="ECO:0007669"/>
    <property type="project" value="InterPro"/>
</dbReference>
<dbReference type="PROSITE" id="PS50929">
    <property type="entry name" value="ABC_TM1F"/>
    <property type="match status" value="1"/>
</dbReference>
<comment type="similarity">
    <text evidence="11">Belongs to the ABC transporter superfamily. Siderophore-Fe(3+) uptake transporter (SIUT) (TC 3.A.1.21) family.</text>
</comment>
<dbReference type="GO" id="GO:0005886">
    <property type="term" value="C:plasma membrane"/>
    <property type="evidence" value="ECO:0007669"/>
    <property type="project" value="UniProtKB-SubCell"/>
</dbReference>
<dbReference type="Pfam" id="PF00664">
    <property type="entry name" value="ABC_membrane"/>
    <property type="match status" value="1"/>
</dbReference>
<keyword evidence="7 15" id="KW-0067">ATP-binding</keyword>
<evidence type="ECO:0000256" key="11">
    <source>
        <dbReference type="ARBA" id="ARBA00023455"/>
    </source>
</evidence>
<keyword evidence="8" id="KW-1278">Translocase</keyword>
<dbReference type="Pfam" id="PF00005">
    <property type="entry name" value="ABC_tran"/>
    <property type="match status" value="1"/>
</dbReference>
<evidence type="ECO:0000259" key="13">
    <source>
        <dbReference type="PROSITE" id="PS50893"/>
    </source>
</evidence>
<keyword evidence="9 12" id="KW-1133">Transmembrane helix</keyword>
<evidence type="ECO:0000256" key="1">
    <source>
        <dbReference type="ARBA" id="ARBA00004429"/>
    </source>
</evidence>
<gene>
    <name evidence="15" type="ORF">FRX94_06235</name>
</gene>
<feature type="domain" description="ABC transporter" evidence="13">
    <location>
        <begin position="351"/>
        <end position="588"/>
    </location>
</feature>
<keyword evidence="4" id="KW-0997">Cell inner membrane</keyword>
<dbReference type="InterPro" id="IPR036640">
    <property type="entry name" value="ABC1_TM_sf"/>
</dbReference>
<evidence type="ECO:0000256" key="4">
    <source>
        <dbReference type="ARBA" id="ARBA00022519"/>
    </source>
</evidence>
<sequence>MGRVTRRGWLCASRSAAVRARTSHRVGKEGRRMTIFNELRGKLGILIGLSLVVAVLTVVPLVAMLWLAGDPSRRNTAVIILLAAVILRHFLHGATGLYSHRVDNDFQLSIRRKMVRHLRNVPLGWIEHRQSQGIVALVQRSVSSVHHLIGHALHDTVQALVVPLLSLGFLFAMSPRMAGIALVPILGVGITMSIMLSVGKQRQQRHDDTLTEFTGAVVERAHGAASFALYDEDEAAAGRLKRAGGEYIDAWNSWSKQSSWYLSLIDLFVAPITIMLLMVSAADLESGLVQLTAGLVLGLGIAAPLLNFAASSQALSSGIAAAKEIEEVLAVEPLPVPESPATLPQSASGRVEFKQVTFSYPTAPDGDPAIADFSLVLEPGTTTALVGASGSGKTTLVRLLARFHDVDKGGVFIDGVDVRELGMRDVYQNLAIVFQEPQLLSVSIRDNLRLGARGEPSDEQLFEAAEKACIADYIRGLEHGLESVIGVDANPSGGQAQRLSIARAFLQQPRVIILDEATAFTDPESQAELQQALSNFAKGRTCIVIAHRLRTIAGADQIAVLEAGRLAEIGTHDDLLHAGGIYTDLWEKLA</sequence>
<dbReference type="GO" id="GO:0140359">
    <property type="term" value="F:ABC-type transporter activity"/>
    <property type="evidence" value="ECO:0007669"/>
    <property type="project" value="InterPro"/>
</dbReference>
<dbReference type="InterPro" id="IPR011527">
    <property type="entry name" value="ABC1_TM_dom"/>
</dbReference>
<feature type="domain" description="ABC transmembrane type-1" evidence="14">
    <location>
        <begin position="45"/>
        <end position="317"/>
    </location>
</feature>
<proteinExistence type="inferred from homology"/>
<dbReference type="PROSITE" id="PS50893">
    <property type="entry name" value="ABC_TRANSPORTER_2"/>
    <property type="match status" value="1"/>
</dbReference>
<dbReference type="SUPFAM" id="SSF52540">
    <property type="entry name" value="P-loop containing nucleoside triphosphate hydrolases"/>
    <property type="match status" value="1"/>
</dbReference>
<comment type="caution">
    <text evidence="15">The sequence shown here is derived from an EMBL/GenBank/DDBJ whole genome shotgun (WGS) entry which is preliminary data.</text>
</comment>
<accession>A0A5C5UIQ9</accession>
<evidence type="ECO:0000256" key="3">
    <source>
        <dbReference type="ARBA" id="ARBA00022475"/>
    </source>
</evidence>
<feature type="transmembrane region" description="Helical" evidence="12">
    <location>
        <begin position="156"/>
        <end position="173"/>
    </location>
</feature>
<evidence type="ECO:0000256" key="7">
    <source>
        <dbReference type="ARBA" id="ARBA00022840"/>
    </source>
</evidence>
<name>A0A5C5UIQ9_9CORY</name>
<dbReference type="OrthoDB" id="9806127at2"/>
<feature type="transmembrane region" description="Helical" evidence="12">
    <location>
        <begin position="43"/>
        <end position="68"/>
    </location>
</feature>
<evidence type="ECO:0000256" key="12">
    <source>
        <dbReference type="SAM" id="Phobius"/>
    </source>
</evidence>
<keyword evidence="3" id="KW-1003">Cell membrane</keyword>
<feature type="transmembrane region" description="Helical" evidence="12">
    <location>
        <begin position="288"/>
        <end position="309"/>
    </location>
</feature>
<dbReference type="InterPro" id="IPR027417">
    <property type="entry name" value="P-loop_NTPase"/>
</dbReference>
<organism evidence="15 16">
    <name type="scientific">Corynebacterium canis</name>
    <dbReference type="NCBI Taxonomy" id="679663"/>
    <lineage>
        <taxon>Bacteria</taxon>
        <taxon>Bacillati</taxon>
        <taxon>Actinomycetota</taxon>
        <taxon>Actinomycetes</taxon>
        <taxon>Mycobacteriales</taxon>
        <taxon>Corynebacteriaceae</taxon>
        <taxon>Corynebacterium</taxon>
    </lineage>
</organism>
<keyword evidence="6" id="KW-0547">Nucleotide-binding</keyword>
<evidence type="ECO:0000256" key="2">
    <source>
        <dbReference type="ARBA" id="ARBA00022448"/>
    </source>
</evidence>
<protein>
    <submittedName>
        <fullName evidence="15">ABC transporter ATP-binding protein</fullName>
    </submittedName>
</protein>
<dbReference type="SMART" id="SM00382">
    <property type="entry name" value="AAA"/>
    <property type="match status" value="1"/>
</dbReference>
<dbReference type="FunFam" id="3.40.50.300:FF:000221">
    <property type="entry name" value="Multidrug ABC transporter ATP-binding protein"/>
    <property type="match status" value="1"/>
</dbReference>
<keyword evidence="5 12" id="KW-0812">Transmembrane</keyword>
<evidence type="ECO:0000256" key="6">
    <source>
        <dbReference type="ARBA" id="ARBA00022741"/>
    </source>
</evidence>